<sequence>MSVIVISHMFAGSSAEVWYPAVQAEFAEAGCRVLVPDLPDPAAPELTAWLKALGHAVDPAFAGDTVLVGHSLGGVNVLRLLEAHDVDRYGPFKGVVLVASMAKEVGYDALAGFFAGGFDWDRIRKAAGDIRVLHAIDDPVTGSATTEHLAIFARDLGATVTLLPTGGHLPSTGQELTELPQATRLIREIL</sequence>
<dbReference type="InterPro" id="IPR010662">
    <property type="entry name" value="RBBP9/YdeN"/>
</dbReference>
<keyword evidence="2" id="KW-1185">Reference proteome</keyword>
<protein>
    <submittedName>
        <fullName evidence="1">RBBP9/YdeN family alpha/beta hydrolase</fullName>
    </submittedName>
</protein>
<dbReference type="Gene3D" id="3.40.50.1820">
    <property type="entry name" value="alpha/beta hydrolase"/>
    <property type="match status" value="1"/>
</dbReference>
<dbReference type="InterPro" id="IPR029058">
    <property type="entry name" value="AB_hydrolase_fold"/>
</dbReference>
<dbReference type="EMBL" id="JBIRYO010000004">
    <property type="protein sequence ID" value="MFI2473349.1"/>
    <property type="molecule type" value="Genomic_DNA"/>
</dbReference>
<accession>A0ABW7WX17</accession>
<organism evidence="1 2">
    <name type="scientific">Nocardia xishanensis</name>
    <dbReference type="NCBI Taxonomy" id="238964"/>
    <lineage>
        <taxon>Bacteria</taxon>
        <taxon>Bacillati</taxon>
        <taxon>Actinomycetota</taxon>
        <taxon>Actinomycetes</taxon>
        <taxon>Mycobacteriales</taxon>
        <taxon>Nocardiaceae</taxon>
        <taxon>Nocardia</taxon>
    </lineage>
</organism>
<dbReference type="PANTHER" id="PTHR15394:SF3">
    <property type="entry name" value="SERINE HYDROLASE RBBP9"/>
    <property type="match status" value="1"/>
</dbReference>
<reference evidence="1 2" key="1">
    <citation type="submission" date="2024-10" db="EMBL/GenBank/DDBJ databases">
        <title>The Natural Products Discovery Center: Release of the First 8490 Sequenced Strains for Exploring Actinobacteria Biosynthetic Diversity.</title>
        <authorList>
            <person name="Kalkreuter E."/>
            <person name="Kautsar S.A."/>
            <person name="Yang D."/>
            <person name="Bader C.D."/>
            <person name="Teijaro C.N."/>
            <person name="Fluegel L."/>
            <person name="Davis C.M."/>
            <person name="Simpson J.R."/>
            <person name="Lauterbach L."/>
            <person name="Steele A.D."/>
            <person name="Gui C."/>
            <person name="Meng S."/>
            <person name="Li G."/>
            <person name="Viehrig K."/>
            <person name="Ye F."/>
            <person name="Su P."/>
            <person name="Kiefer A.F."/>
            <person name="Nichols A."/>
            <person name="Cepeda A.J."/>
            <person name="Yan W."/>
            <person name="Fan B."/>
            <person name="Jiang Y."/>
            <person name="Adhikari A."/>
            <person name="Zheng C.-J."/>
            <person name="Schuster L."/>
            <person name="Cowan T.M."/>
            <person name="Smanski M.J."/>
            <person name="Chevrette M.G."/>
            <person name="De Carvalho L.P.S."/>
            <person name="Shen B."/>
        </authorList>
    </citation>
    <scope>NUCLEOTIDE SEQUENCE [LARGE SCALE GENOMIC DNA]</scope>
    <source>
        <strain evidence="1 2">NPDC019275</strain>
    </source>
</reference>
<comment type="caution">
    <text evidence="1">The sequence shown here is derived from an EMBL/GenBank/DDBJ whole genome shotgun (WGS) entry which is preliminary data.</text>
</comment>
<dbReference type="Proteomes" id="UP001611415">
    <property type="component" value="Unassembled WGS sequence"/>
</dbReference>
<name>A0ABW7WX17_9NOCA</name>
<dbReference type="GO" id="GO:0016787">
    <property type="term" value="F:hydrolase activity"/>
    <property type="evidence" value="ECO:0007669"/>
    <property type="project" value="UniProtKB-KW"/>
</dbReference>
<evidence type="ECO:0000313" key="1">
    <source>
        <dbReference type="EMBL" id="MFI2473349.1"/>
    </source>
</evidence>
<dbReference type="PANTHER" id="PTHR15394">
    <property type="entry name" value="SERINE HYDROLASE RBBP9"/>
    <property type="match status" value="1"/>
</dbReference>
<proteinExistence type="predicted"/>
<keyword evidence="1" id="KW-0378">Hydrolase</keyword>
<gene>
    <name evidence="1" type="ORF">ACH49W_08205</name>
</gene>
<dbReference type="RefSeq" id="WP_397091960.1">
    <property type="nucleotide sequence ID" value="NZ_JBIRYO010000004.1"/>
</dbReference>
<dbReference type="SUPFAM" id="SSF53474">
    <property type="entry name" value="alpha/beta-Hydrolases"/>
    <property type="match status" value="1"/>
</dbReference>
<evidence type="ECO:0000313" key="2">
    <source>
        <dbReference type="Proteomes" id="UP001611415"/>
    </source>
</evidence>
<dbReference type="Pfam" id="PF06821">
    <property type="entry name" value="Ser_hydrolase"/>
    <property type="match status" value="1"/>
</dbReference>